<dbReference type="Gene3D" id="3.40.50.300">
    <property type="entry name" value="P-loop containing nucleotide triphosphate hydrolases"/>
    <property type="match status" value="2"/>
</dbReference>
<protein>
    <recommendedName>
        <fullName evidence="16">ATP-binding cassette, sub-family C (CFTR/MRP), member 5</fullName>
    </recommendedName>
</protein>
<dbReference type="SUPFAM" id="SSF52540">
    <property type="entry name" value="P-loop containing nucleoside triphosphate hydrolases"/>
    <property type="match status" value="2"/>
</dbReference>
<dbReference type="FunFam" id="3.40.50.300:FF:000605">
    <property type="entry name" value="multidrug resistance-associated protein 5 isoform X1"/>
    <property type="match status" value="1"/>
</dbReference>
<dbReference type="FunFam" id="3.40.50.300:FF:000074">
    <property type="entry name" value="Multidrug resistance-associated protein 5 isoform 1"/>
    <property type="match status" value="1"/>
</dbReference>
<dbReference type="SUPFAM" id="SSF90123">
    <property type="entry name" value="ABC transporter transmembrane region"/>
    <property type="match status" value="2"/>
</dbReference>
<dbReference type="AlphaFoldDB" id="A0A3B4CSE2"/>
<feature type="domain" description="ABC transporter" evidence="12">
    <location>
        <begin position="105"/>
        <end position="326"/>
    </location>
</feature>
<dbReference type="InterPro" id="IPR027417">
    <property type="entry name" value="P-loop_NTPase"/>
</dbReference>
<feature type="transmembrane region" description="Helical" evidence="11">
    <location>
        <begin position="587"/>
        <end position="610"/>
    </location>
</feature>
<dbReference type="GO" id="GO:0005524">
    <property type="term" value="F:ATP binding"/>
    <property type="evidence" value="ECO:0007669"/>
    <property type="project" value="UniProtKB-KW"/>
</dbReference>
<evidence type="ECO:0000256" key="3">
    <source>
        <dbReference type="ARBA" id="ARBA00022448"/>
    </source>
</evidence>
<feature type="domain" description="ABC transporter" evidence="12">
    <location>
        <begin position="682"/>
        <end position="916"/>
    </location>
</feature>
<dbReference type="OMA" id="QVTDAWT"/>
<evidence type="ECO:0000313" key="15">
    <source>
        <dbReference type="Proteomes" id="UP001501920"/>
    </source>
</evidence>
<feature type="domain" description="ABC transmembrane type-1" evidence="13">
    <location>
        <begin position="15"/>
        <end position="130"/>
    </location>
</feature>
<dbReference type="PANTHER" id="PTHR24223:SF196">
    <property type="entry name" value="ATP-BINDING CASSETTE SUB-FAMILY C MEMBER 5"/>
    <property type="match status" value="1"/>
</dbReference>
<feature type="transmembrane region" description="Helical" evidence="11">
    <location>
        <begin position="422"/>
        <end position="440"/>
    </location>
</feature>
<dbReference type="InterPro" id="IPR003593">
    <property type="entry name" value="AAA+_ATPase"/>
</dbReference>
<keyword evidence="5" id="KW-0677">Repeat</keyword>
<keyword evidence="4 11" id="KW-0812">Transmembrane</keyword>
<reference evidence="14 15" key="1">
    <citation type="submission" date="2020-10" db="EMBL/GenBank/DDBJ databases">
        <title>Pygocentrus nattereri (red-bellied piranha) genome, fPygNat1, primary haplotype.</title>
        <authorList>
            <person name="Myers G."/>
            <person name="Meyer A."/>
            <person name="Karagic N."/>
            <person name="Pippel M."/>
            <person name="Winkler S."/>
            <person name="Tracey A."/>
            <person name="Wood J."/>
            <person name="Formenti G."/>
            <person name="Howe K."/>
            <person name="Fedrigo O."/>
            <person name="Jarvis E.D."/>
        </authorList>
    </citation>
    <scope>NUCLEOTIDE SEQUENCE [LARGE SCALE GENOMIC DNA]</scope>
</reference>
<dbReference type="GO" id="GO:0016887">
    <property type="term" value="F:ATP hydrolysis activity"/>
    <property type="evidence" value="ECO:0007669"/>
    <property type="project" value="InterPro"/>
</dbReference>
<evidence type="ECO:0000256" key="7">
    <source>
        <dbReference type="ARBA" id="ARBA00022840"/>
    </source>
</evidence>
<dbReference type="GO" id="GO:0012505">
    <property type="term" value="C:endomembrane system"/>
    <property type="evidence" value="ECO:0007669"/>
    <property type="project" value="UniProtKB-SubCell"/>
</dbReference>
<dbReference type="PROSITE" id="PS00211">
    <property type="entry name" value="ABC_TRANSPORTER_1"/>
    <property type="match status" value="2"/>
</dbReference>
<dbReference type="GO" id="GO:0140359">
    <property type="term" value="F:ABC-type transporter activity"/>
    <property type="evidence" value="ECO:0007669"/>
    <property type="project" value="InterPro"/>
</dbReference>
<dbReference type="PROSITE" id="PS50929">
    <property type="entry name" value="ABC_TM1F"/>
    <property type="match status" value="2"/>
</dbReference>
<dbReference type="InterPro" id="IPR036640">
    <property type="entry name" value="ABC1_TM_sf"/>
</dbReference>
<evidence type="ECO:0000259" key="13">
    <source>
        <dbReference type="PROSITE" id="PS50929"/>
    </source>
</evidence>
<keyword evidence="6" id="KW-0547">Nucleotide-binding</keyword>
<dbReference type="CDD" id="cd03244">
    <property type="entry name" value="ABCC_MRP_domain2"/>
    <property type="match status" value="1"/>
</dbReference>
<evidence type="ECO:0000259" key="12">
    <source>
        <dbReference type="PROSITE" id="PS50893"/>
    </source>
</evidence>
<comment type="subcellular location">
    <subcellularLocation>
        <location evidence="1">Endomembrane system</location>
        <topology evidence="1">Multi-pass membrane protein</topology>
    </subcellularLocation>
</comment>
<dbReference type="Pfam" id="PF00005">
    <property type="entry name" value="ABC_tran"/>
    <property type="match status" value="2"/>
</dbReference>
<comment type="similarity">
    <text evidence="2">Belongs to the ABC transporter superfamily. ABCC family. Conjugate transporter (TC 3.A.1.208) subfamily.</text>
</comment>
<dbReference type="CDD" id="cd18599">
    <property type="entry name" value="ABC_6TM_MRP5_8_9_D2"/>
    <property type="match status" value="1"/>
</dbReference>
<evidence type="ECO:0000256" key="8">
    <source>
        <dbReference type="ARBA" id="ARBA00022989"/>
    </source>
</evidence>
<dbReference type="PANTHER" id="PTHR24223">
    <property type="entry name" value="ATP-BINDING CASSETTE SUB-FAMILY C"/>
    <property type="match status" value="1"/>
</dbReference>
<evidence type="ECO:0000256" key="2">
    <source>
        <dbReference type="ARBA" id="ARBA00009726"/>
    </source>
</evidence>
<dbReference type="InterPro" id="IPR017871">
    <property type="entry name" value="ABC_transporter-like_CS"/>
</dbReference>
<gene>
    <name evidence="14" type="primary">ABCC5</name>
</gene>
<dbReference type="Gene3D" id="1.20.1560.10">
    <property type="entry name" value="ABC transporter type 1, transmembrane domain"/>
    <property type="match status" value="1"/>
</dbReference>
<keyword evidence="3" id="KW-0813">Transport</keyword>
<dbReference type="SMART" id="SM00382">
    <property type="entry name" value="AAA"/>
    <property type="match status" value="2"/>
</dbReference>
<reference evidence="14" key="3">
    <citation type="submission" date="2025-09" db="UniProtKB">
        <authorList>
            <consortium name="Ensembl"/>
        </authorList>
    </citation>
    <scope>IDENTIFICATION</scope>
</reference>
<evidence type="ECO:0000256" key="5">
    <source>
        <dbReference type="ARBA" id="ARBA00022737"/>
    </source>
</evidence>
<reference evidence="14" key="2">
    <citation type="submission" date="2025-08" db="UniProtKB">
        <authorList>
            <consortium name="Ensembl"/>
        </authorList>
    </citation>
    <scope>IDENTIFICATION</scope>
</reference>
<keyword evidence="8 11" id="KW-1133">Transmembrane helix</keyword>
<feature type="transmembrane region" description="Helical" evidence="11">
    <location>
        <begin position="510"/>
        <end position="529"/>
    </location>
</feature>
<dbReference type="CDD" id="cd03250">
    <property type="entry name" value="ABCC_MRP_domain1"/>
    <property type="match status" value="1"/>
</dbReference>
<evidence type="ECO:0000256" key="6">
    <source>
        <dbReference type="ARBA" id="ARBA00022741"/>
    </source>
</evidence>
<dbReference type="GO" id="GO:0016020">
    <property type="term" value="C:membrane"/>
    <property type="evidence" value="ECO:0007669"/>
    <property type="project" value="InterPro"/>
</dbReference>
<keyword evidence="7" id="KW-0067">ATP-binding</keyword>
<feature type="domain" description="ABC transmembrane type-1" evidence="13">
    <location>
        <begin position="422"/>
        <end position="644"/>
    </location>
</feature>
<sequence>MLILRKYNFIHSCVQLINMCSTDGQRMFEAAAVGSLLAGGPLVAVLGMVYNLSVLGPTSLLGSAVFILFYPTMMFSSRLTAYFRRKGVAVTDQRVQKMNEILNYIKFIKMYAWVKAFSQAVRTSFSSFLQGKLVGICGSVGSGKTSLISAILGQMTLLEGSVAVNGDFAYVAQQAWILNATLRDNILFGKDYEEERYQAVLSACCLRPDLAILPNADLTEIGERGANLSGGQRQRISLARALYSNRDIYILDDPLSALDAHVGNHIFNNAIRKQLRGKTIIFVTHQLQYLVDCDDVIFMREGSITEQGSHEDLMNLNGDYAAMFNNLQLGEAPLIEVRRRRNLSESQLMQVEERGKGSVPCAVYGLYIQALGGLPVFLFILALFILNVGSTAFSNWWLSYWIKQGSGVREHLHMRDNPLMQYYAAVYTMSMGIMLLLKLLHEELFRKILRSPMKFFDTTPTARILNRFSRDMDEVDTRLPFQAEMFIQNVILVLFCLGVISSVFPWFLVAVGPLVLLFTLLHAVSRVFIRELKRLDNVTQSPFLSHIASSIQGLNTVHAYGKGDEYQELLDQNQAPFYLFSCAMRWLAVRLDVISVALISITALMIVLMHGKIPPAYAGLAISYAVQLTGLFQFTVRLASETEARFTSVERIHHYIKSLSLEAPARVKNKAPPPEWPQEGEVVFDGVEMRYRENLPLVLKKLSCTIRPKEKVGIVGRTGSGKSSLGVVLFRLVEPCGGTLKIDGVNICDIGLADLRSKLSIIPQEPVLFSGTVRSNLDPFNQYSEEQIWDALEKTHMKECVSQLPLKLESEVVENGENFSVGERQLLCVARVLLRQCKVLILDEATAAMDTETDSLIQETIRNSFQDCTTLTIAHRLHTVLSCDRIMVLNQGQVVEFDEPSKLLANENSRFCAMLAAHALIRIEGNILH</sequence>
<evidence type="ECO:0000256" key="9">
    <source>
        <dbReference type="ARBA" id="ARBA00023136"/>
    </source>
</evidence>
<dbReference type="PROSITE" id="PS50893">
    <property type="entry name" value="ABC_TRANSPORTER_2"/>
    <property type="match status" value="2"/>
</dbReference>
<feature type="transmembrane region" description="Helical" evidence="11">
    <location>
        <begin position="28"/>
        <end position="50"/>
    </location>
</feature>
<accession>A0A3B4CSE2</accession>
<evidence type="ECO:0000256" key="1">
    <source>
        <dbReference type="ARBA" id="ARBA00004127"/>
    </source>
</evidence>
<dbReference type="Proteomes" id="UP001501920">
    <property type="component" value="Chromosome 7"/>
</dbReference>
<keyword evidence="15" id="KW-1185">Reference proteome</keyword>
<evidence type="ECO:0000313" key="14">
    <source>
        <dbReference type="Ensembl" id="ENSPNAP00000014300.2"/>
    </source>
</evidence>
<feature type="transmembrane region" description="Helical" evidence="11">
    <location>
        <begin position="56"/>
        <end position="76"/>
    </location>
</feature>
<dbReference type="InterPro" id="IPR003439">
    <property type="entry name" value="ABC_transporter-like_ATP-bd"/>
</dbReference>
<keyword evidence="10" id="KW-0325">Glycoprotein</keyword>
<dbReference type="FunFam" id="1.20.1560.10:FF:000015">
    <property type="entry name" value="multidrug resistance-associated protein 5 isoform X1"/>
    <property type="match status" value="1"/>
</dbReference>
<organism evidence="14 15">
    <name type="scientific">Pygocentrus nattereri</name>
    <name type="common">Red-bellied piranha</name>
    <dbReference type="NCBI Taxonomy" id="42514"/>
    <lineage>
        <taxon>Eukaryota</taxon>
        <taxon>Metazoa</taxon>
        <taxon>Chordata</taxon>
        <taxon>Craniata</taxon>
        <taxon>Vertebrata</taxon>
        <taxon>Euteleostomi</taxon>
        <taxon>Actinopterygii</taxon>
        <taxon>Neopterygii</taxon>
        <taxon>Teleostei</taxon>
        <taxon>Ostariophysi</taxon>
        <taxon>Characiformes</taxon>
        <taxon>Characoidei</taxon>
        <taxon>Pygocentrus</taxon>
    </lineage>
</organism>
<evidence type="ECO:0008006" key="16">
    <source>
        <dbReference type="Google" id="ProtNLM"/>
    </source>
</evidence>
<dbReference type="GeneTree" id="ENSGT00940000155470"/>
<dbReference type="Pfam" id="PF00664">
    <property type="entry name" value="ABC_membrane"/>
    <property type="match status" value="1"/>
</dbReference>
<name>A0A3B4CSE2_PYGNA</name>
<evidence type="ECO:0000256" key="11">
    <source>
        <dbReference type="SAM" id="Phobius"/>
    </source>
</evidence>
<evidence type="ECO:0000256" key="10">
    <source>
        <dbReference type="ARBA" id="ARBA00023180"/>
    </source>
</evidence>
<evidence type="ECO:0000256" key="4">
    <source>
        <dbReference type="ARBA" id="ARBA00022692"/>
    </source>
</evidence>
<dbReference type="InterPro" id="IPR011527">
    <property type="entry name" value="ABC1_TM_dom"/>
</dbReference>
<proteinExistence type="inferred from homology"/>
<dbReference type="InterPro" id="IPR050173">
    <property type="entry name" value="ABC_transporter_C-like"/>
</dbReference>
<dbReference type="Ensembl" id="ENSPNAT00000037269.2">
    <property type="protein sequence ID" value="ENSPNAP00000014300.2"/>
    <property type="gene ID" value="ENSPNAG00000020320.2"/>
</dbReference>
<keyword evidence="9 11" id="KW-0472">Membrane</keyword>
<feature type="transmembrane region" description="Helical" evidence="11">
    <location>
        <begin position="486"/>
        <end position="504"/>
    </location>
</feature>